<protein>
    <submittedName>
        <fullName evidence="5">Ethanolamine utilization cob(I)yrinic acid a,c-diamide adenosyltransferase EutT</fullName>
    </submittedName>
</protein>
<dbReference type="GO" id="GO:0005524">
    <property type="term" value="F:ATP binding"/>
    <property type="evidence" value="ECO:0007669"/>
    <property type="project" value="UniProtKB-KW"/>
</dbReference>
<dbReference type="InterPro" id="IPR009194">
    <property type="entry name" value="AdoTrfase_EutT"/>
</dbReference>
<evidence type="ECO:0000313" key="6">
    <source>
        <dbReference type="Proteomes" id="UP000240904"/>
    </source>
</evidence>
<dbReference type="GO" id="GO:0006580">
    <property type="term" value="P:ethanolamine metabolic process"/>
    <property type="evidence" value="ECO:0007669"/>
    <property type="project" value="InterPro"/>
</dbReference>
<dbReference type="InterPro" id="IPR036451">
    <property type="entry name" value="CblAdoTrfase-like_sf"/>
</dbReference>
<comment type="caution">
    <text evidence="5">The sequence shown here is derived from an EMBL/GenBank/DDBJ whole genome shotgun (WGS) entry which is preliminary data.</text>
</comment>
<dbReference type="GO" id="GO:0009236">
    <property type="term" value="P:cobalamin biosynthetic process"/>
    <property type="evidence" value="ECO:0007669"/>
    <property type="project" value="InterPro"/>
</dbReference>
<dbReference type="GO" id="GO:0008817">
    <property type="term" value="F:corrinoid adenosyltransferase activity"/>
    <property type="evidence" value="ECO:0007669"/>
    <property type="project" value="InterPro"/>
</dbReference>
<sequence>MDSHTVPQFITEDYLRQHFGMRQGGEIQLEPGTRFTPAAQQLLNERQITVRWRDEKGQVFVETAHSANQQHGCAQSTRLEKVHPLKSNNVRPSNGCMLCGSGVADKPALMTHLDDQVLVPKTHPRITLRGKLDSCISYCVLVQCEMRHQPELLQGFMADIRSYLGQILQAEVTGQALPEPMLGEFSSDTVHQWSHNPLKHLGHDHMLPDVIYGELVAQLNYLRALVRELELVATQVFIDHSMQLSSGGIDRNDIVAGLNRLSSAVYVVMILAWQCQNGQDSVLGGLAHGTA</sequence>
<evidence type="ECO:0000256" key="1">
    <source>
        <dbReference type="ARBA" id="ARBA00022679"/>
    </source>
</evidence>
<gene>
    <name evidence="5" type="ORF">C9I89_06260</name>
</gene>
<dbReference type="Proteomes" id="UP000240904">
    <property type="component" value="Unassembled WGS sequence"/>
</dbReference>
<dbReference type="RefSeq" id="WP_107282491.1">
    <property type="nucleotide sequence ID" value="NZ_PYMC01000003.1"/>
</dbReference>
<reference evidence="5 6" key="1">
    <citation type="submission" date="2018-03" db="EMBL/GenBank/DDBJ databases">
        <title>Whole genome sequencing of Histamine producing bacteria.</title>
        <authorList>
            <person name="Butler K."/>
        </authorList>
    </citation>
    <scope>NUCLEOTIDE SEQUENCE [LARGE SCALE GENOMIC DNA]</scope>
    <source>
        <strain evidence="5 6">DSM 16190</strain>
    </source>
</reference>
<keyword evidence="6" id="KW-1185">Reference proteome</keyword>
<evidence type="ECO:0000313" key="5">
    <source>
        <dbReference type="EMBL" id="PSW06111.1"/>
    </source>
</evidence>
<keyword evidence="3" id="KW-0067">ATP-binding</keyword>
<proteinExistence type="predicted"/>
<dbReference type="OrthoDB" id="306726at2"/>
<dbReference type="SUPFAM" id="SSF89028">
    <property type="entry name" value="Cobalamin adenosyltransferase-like"/>
    <property type="match status" value="1"/>
</dbReference>
<evidence type="ECO:0000259" key="4">
    <source>
        <dbReference type="Pfam" id="PF01923"/>
    </source>
</evidence>
<dbReference type="AlphaFoldDB" id="A0A2T3N1G2"/>
<evidence type="ECO:0000256" key="2">
    <source>
        <dbReference type="ARBA" id="ARBA00022741"/>
    </source>
</evidence>
<keyword evidence="1 5" id="KW-0808">Transferase</keyword>
<organism evidence="5 6">
    <name type="scientific">Photobacterium lipolyticum</name>
    <dbReference type="NCBI Taxonomy" id="266810"/>
    <lineage>
        <taxon>Bacteria</taxon>
        <taxon>Pseudomonadati</taxon>
        <taxon>Pseudomonadota</taxon>
        <taxon>Gammaproteobacteria</taxon>
        <taxon>Vibrionales</taxon>
        <taxon>Vibrionaceae</taxon>
        <taxon>Photobacterium</taxon>
    </lineage>
</organism>
<name>A0A2T3N1G2_9GAMM</name>
<keyword evidence="2" id="KW-0547">Nucleotide-binding</keyword>
<feature type="domain" description="Cobalamin adenosyltransferase-like" evidence="4">
    <location>
        <begin position="110"/>
        <end position="271"/>
    </location>
</feature>
<dbReference type="Gene3D" id="1.20.1200.10">
    <property type="entry name" value="Cobalamin adenosyltransferase-like"/>
    <property type="match status" value="1"/>
</dbReference>
<dbReference type="Pfam" id="PF01923">
    <property type="entry name" value="Cob_adeno_trans"/>
    <property type="match status" value="1"/>
</dbReference>
<dbReference type="PIRSF" id="PIRSF012294">
    <property type="entry name" value="ATR_EutT"/>
    <property type="match status" value="1"/>
</dbReference>
<dbReference type="EMBL" id="PYMC01000003">
    <property type="protein sequence ID" value="PSW06111.1"/>
    <property type="molecule type" value="Genomic_DNA"/>
</dbReference>
<evidence type="ECO:0000256" key="3">
    <source>
        <dbReference type="ARBA" id="ARBA00022840"/>
    </source>
</evidence>
<dbReference type="InterPro" id="IPR016030">
    <property type="entry name" value="CblAdoTrfase-like"/>
</dbReference>
<dbReference type="NCBIfam" id="NF011595">
    <property type="entry name" value="PRK15020.1"/>
    <property type="match status" value="1"/>
</dbReference>
<accession>A0A2T3N1G2</accession>